<proteinExistence type="predicted"/>
<keyword evidence="1" id="KW-0812">Transmembrane</keyword>
<protein>
    <submittedName>
        <fullName evidence="2">Uncharacterized protein</fullName>
    </submittedName>
</protein>
<keyword evidence="1" id="KW-1133">Transmembrane helix</keyword>
<name>W9WVX6_9EURO</name>
<reference evidence="2 3" key="1">
    <citation type="submission" date="2013-03" db="EMBL/GenBank/DDBJ databases">
        <title>The Genome Sequence of Cladophialophora psammophila CBS 110553.</title>
        <authorList>
            <consortium name="The Broad Institute Genomics Platform"/>
            <person name="Cuomo C."/>
            <person name="de Hoog S."/>
            <person name="Gorbushina A."/>
            <person name="Walker B."/>
            <person name="Young S.K."/>
            <person name="Zeng Q."/>
            <person name="Gargeya S."/>
            <person name="Fitzgerald M."/>
            <person name="Haas B."/>
            <person name="Abouelleil A."/>
            <person name="Allen A.W."/>
            <person name="Alvarado L."/>
            <person name="Arachchi H.M."/>
            <person name="Berlin A.M."/>
            <person name="Chapman S.B."/>
            <person name="Gainer-Dewar J."/>
            <person name="Goldberg J."/>
            <person name="Griggs A."/>
            <person name="Gujja S."/>
            <person name="Hansen M."/>
            <person name="Howarth C."/>
            <person name="Imamovic A."/>
            <person name="Ireland A."/>
            <person name="Larimer J."/>
            <person name="McCowan C."/>
            <person name="Murphy C."/>
            <person name="Pearson M."/>
            <person name="Poon T.W."/>
            <person name="Priest M."/>
            <person name="Roberts A."/>
            <person name="Saif S."/>
            <person name="Shea T."/>
            <person name="Sisk P."/>
            <person name="Sykes S."/>
            <person name="Wortman J."/>
            <person name="Nusbaum C."/>
            <person name="Birren B."/>
        </authorList>
    </citation>
    <scope>NUCLEOTIDE SEQUENCE [LARGE SCALE GENOMIC DNA]</scope>
    <source>
        <strain evidence="2 3">CBS 110553</strain>
    </source>
</reference>
<dbReference type="eggNOG" id="ENOG502SRSQ">
    <property type="taxonomic scope" value="Eukaryota"/>
</dbReference>
<dbReference type="Proteomes" id="UP000019471">
    <property type="component" value="Unassembled WGS sequence"/>
</dbReference>
<dbReference type="EMBL" id="AMGX01000011">
    <property type="protein sequence ID" value="EXJ69220.1"/>
    <property type="molecule type" value="Genomic_DNA"/>
</dbReference>
<dbReference type="HOGENOM" id="CLU_053383_1_0_1"/>
<evidence type="ECO:0000256" key="1">
    <source>
        <dbReference type="SAM" id="Phobius"/>
    </source>
</evidence>
<feature type="transmembrane region" description="Helical" evidence="1">
    <location>
        <begin position="309"/>
        <end position="337"/>
    </location>
</feature>
<dbReference type="RefSeq" id="XP_007746035.1">
    <property type="nucleotide sequence ID" value="XM_007747845.1"/>
</dbReference>
<dbReference type="OrthoDB" id="5428890at2759"/>
<sequence length="365" mass="42197">MEPTTNLATAPGNETKKLIGRAFFGDTFDDHGGLEAFQDYFRYYEGEIAWLRGGTHQIAGIVTQSHEDVVTIAKLLRQHPDCEKSEIRQKLRAVHHFGHAEDWVLNRSIDLSLRLWLQINVRDDESSTGVPQVHWDEDVVLADFLAGLFPVEDWELGAKERRLDPYFTAANMVQFCQLKVDWTNSLEDHLRLERREKKEKVLWVYPHKQTLQALLVEAEKVPATVLKETIQTLDLLFPFWDTRTKTLLEQNGQTFHNISGPIEQGRRLHLLDFPHWKVRLLEVYEEVFQSPPVSWAQLWHDQRNPQQFWTFWIALVILALTLVSTIASIVSMITGIIQVKLARQALSLSLQTMSSSSHRFHSSSL</sequence>
<gene>
    <name evidence="2" type="ORF">A1O5_07256</name>
</gene>
<evidence type="ECO:0000313" key="3">
    <source>
        <dbReference type="Proteomes" id="UP000019471"/>
    </source>
</evidence>
<dbReference type="AlphaFoldDB" id="W9WVX6"/>
<comment type="caution">
    <text evidence="2">The sequence shown here is derived from an EMBL/GenBank/DDBJ whole genome shotgun (WGS) entry which is preliminary data.</text>
</comment>
<accession>W9WVX6</accession>
<dbReference type="GeneID" id="19191962"/>
<organism evidence="2 3">
    <name type="scientific">Cladophialophora psammophila CBS 110553</name>
    <dbReference type="NCBI Taxonomy" id="1182543"/>
    <lineage>
        <taxon>Eukaryota</taxon>
        <taxon>Fungi</taxon>
        <taxon>Dikarya</taxon>
        <taxon>Ascomycota</taxon>
        <taxon>Pezizomycotina</taxon>
        <taxon>Eurotiomycetes</taxon>
        <taxon>Chaetothyriomycetidae</taxon>
        <taxon>Chaetothyriales</taxon>
        <taxon>Herpotrichiellaceae</taxon>
        <taxon>Cladophialophora</taxon>
    </lineage>
</organism>
<evidence type="ECO:0000313" key="2">
    <source>
        <dbReference type="EMBL" id="EXJ69220.1"/>
    </source>
</evidence>
<keyword evidence="1" id="KW-0472">Membrane</keyword>
<keyword evidence="3" id="KW-1185">Reference proteome</keyword>